<evidence type="ECO:0000256" key="2">
    <source>
        <dbReference type="SAM" id="SignalP"/>
    </source>
</evidence>
<organism evidence="3 4">
    <name type="scientific">Candidatus Magasanikbacteria bacterium CG_4_10_14_0_2_um_filter_41_31</name>
    <dbReference type="NCBI Taxonomy" id="1974639"/>
    <lineage>
        <taxon>Bacteria</taxon>
        <taxon>Candidatus Magasanikiibacteriota</taxon>
    </lineage>
</organism>
<accession>A0A2M7V589</accession>
<name>A0A2M7V589_9BACT</name>
<evidence type="ECO:0000313" key="3">
    <source>
        <dbReference type="EMBL" id="PIZ93690.1"/>
    </source>
</evidence>
<gene>
    <name evidence="3" type="ORF">COX83_00965</name>
</gene>
<sequence>MKRIFFVALLFGTLLMPQASHAITDTRCWIKDQCLAQRADEDTFHSMTQQEIDEGFITSTESRAACGEKDALGKELGFCLPATVAKTKTTFGSQNVFTDIGEFIGLIYRYGIITAGVLATLMIIIAGFIWTTSGGNSERIGSAKKKIAGALMGLFLAVLSYSLLNIVNPALVNIRLPQVWKINTQGIAPPYCDQISPPKNLSEIEDSRKMTQAQRDEASKHVPEKYTVTSTEAICGFSYFVEGANDLLCTGRTCSNQTKNTMCVQYDADTNHNKKIEWRCVDSNLVISVKLTGLWTSILSTFDGVKTFLETVQNDDWVDIEGDDPEFWPVCEGKDGLYRGNVNEKITWNQMRRTGIIKTKGTSAGINPTLLDYDFIFPKLSLADQDWCNKGNDQQSYDRFKGIFVMIELKESGDLTDPDLWIGQAEPKESNPTEAVVGSWLQPDEIGTGMAFTDYIPKENLEKGVTLNVNVSDTVFQTIEQYTGSNTSRNRMPINIAAEPIKCKTDCTDGEKK</sequence>
<evidence type="ECO:0000313" key="4">
    <source>
        <dbReference type="Proteomes" id="UP000230078"/>
    </source>
</evidence>
<keyword evidence="1" id="KW-0472">Membrane</keyword>
<feature type="transmembrane region" description="Helical" evidence="1">
    <location>
        <begin position="151"/>
        <end position="171"/>
    </location>
</feature>
<feature type="signal peptide" evidence="2">
    <location>
        <begin position="1"/>
        <end position="22"/>
    </location>
</feature>
<dbReference type="Proteomes" id="UP000230078">
    <property type="component" value="Unassembled WGS sequence"/>
</dbReference>
<reference evidence="4" key="1">
    <citation type="submission" date="2017-09" db="EMBL/GenBank/DDBJ databases">
        <title>Depth-based differentiation of microbial function through sediment-hosted aquifers and enrichment of novel symbionts in the deep terrestrial subsurface.</title>
        <authorList>
            <person name="Probst A.J."/>
            <person name="Ladd B."/>
            <person name="Jarett J.K."/>
            <person name="Geller-Mcgrath D.E."/>
            <person name="Sieber C.M.K."/>
            <person name="Emerson J.B."/>
            <person name="Anantharaman K."/>
            <person name="Thomas B.C."/>
            <person name="Malmstrom R."/>
            <person name="Stieglmeier M."/>
            <person name="Klingl A."/>
            <person name="Woyke T."/>
            <person name="Ryan C.M."/>
            <person name="Banfield J.F."/>
        </authorList>
    </citation>
    <scope>NUCLEOTIDE SEQUENCE [LARGE SCALE GENOMIC DNA]</scope>
</reference>
<proteinExistence type="predicted"/>
<dbReference type="AlphaFoldDB" id="A0A2M7V589"/>
<protein>
    <submittedName>
        <fullName evidence="3">Uncharacterized protein</fullName>
    </submittedName>
</protein>
<feature type="transmembrane region" description="Helical" evidence="1">
    <location>
        <begin position="107"/>
        <end position="130"/>
    </location>
</feature>
<evidence type="ECO:0000256" key="1">
    <source>
        <dbReference type="SAM" id="Phobius"/>
    </source>
</evidence>
<keyword evidence="1" id="KW-0812">Transmembrane</keyword>
<keyword evidence="1" id="KW-1133">Transmembrane helix</keyword>
<dbReference type="EMBL" id="PFPI01000015">
    <property type="protein sequence ID" value="PIZ93690.1"/>
    <property type="molecule type" value="Genomic_DNA"/>
</dbReference>
<keyword evidence="2" id="KW-0732">Signal</keyword>
<comment type="caution">
    <text evidence="3">The sequence shown here is derived from an EMBL/GenBank/DDBJ whole genome shotgun (WGS) entry which is preliminary data.</text>
</comment>
<feature type="chain" id="PRO_5014630645" evidence="2">
    <location>
        <begin position="23"/>
        <end position="513"/>
    </location>
</feature>